<dbReference type="InterPro" id="IPR049449">
    <property type="entry name" value="TesB_ACOT8-like_N"/>
</dbReference>
<feature type="domain" description="Acyl-CoA thioesterase-like N-terminal HotDog" evidence="1">
    <location>
        <begin position="32"/>
        <end position="115"/>
    </location>
</feature>
<protein>
    <submittedName>
        <fullName evidence="3">Thioesterase</fullName>
    </submittedName>
</protein>
<keyword evidence="4" id="KW-1185">Reference proteome</keyword>
<dbReference type="PANTHER" id="PTHR38110:SF1">
    <property type="entry name" value="THIOESTERASE DOMAIN-CONTAINING PROTEIN"/>
    <property type="match status" value="1"/>
</dbReference>
<evidence type="ECO:0000313" key="4">
    <source>
        <dbReference type="Proteomes" id="UP000242444"/>
    </source>
</evidence>
<name>A0A263D420_9PSEU</name>
<dbReference type="Pfam" id="PF13622">
    <property type="entry name" value="4HBT_3"/>
    <property type="match status" value="1"/>
</dbReference>
<organism evidence="3 4">
    <name type="scientific">Amycolatopsis antarctica</name>
    <dbReference type="NCBI Taxonomy" id="1854586"/>
    <lineage>
        <taxon>Bacteria</taxon>
        <taxon>Bacillati</taxon>
        <taxon>Actinomycetota</taxon>
        <taxon>Actinomycetes</taxon>
        <taxon>Pseudonocardiales</taxon>
        <taxon>Pseudonocardiaceae</taxon>
        <taxon>Amycolatopsis</taxon>
    </lineage>
</organism>
<evidence type="ECO:0000313" key="3">
    <source>
        <dbReference type="EMBL" id="OZM72959.1"/>
    </source>
</evidence>
<dbReference type="PANTHER" id="PTHR38110">
    <property type="entry name" value="CHROMOSOME 23, WHOLE GENOME SHOTGUN SEQUENCE"/>
    <property type="match status" value="1"/>
</dbReference>
<dbReference type="InterPro" id="IPR049450">
    <property type="entry name" value="ACOT8-like_C"/>
</dbReference>
<evidence type="ECO:0000259" key="1">
    <source>
        <dbReference type="Pfam" id="PF13622"/>
    </source>
</evidence>
<reference evidence="3 4" key="1">
    <citation type="submission" date="2017-07" db="EMBL/GenBank/DDBJ databases">
        <title>Amycolatopsis antarcticus sp. nov., isolated from the surface of an Antarcticus brown macroalga.</title>
        <authorList>
            <person name="Wang J."/>
            <person name="Leiva S."/>
            <person name="Huang J."/>
            <person name="Huang Y."/>
        </authorList>
    </citation>
    <scope>NUCLEOTIDE SEQUENCE [LARGE SCALE GENOMIC DNA]</scope>
    <source>
        <strain evidence="3 4">AU-G6</strain>
    </source>
</reference>
<comment type="caution">
    <text evidence="3">The sequence shown here is derived from an EMBL/GenBank/DDBJ whole genome shotgun (WGS) entry which is preliminary data.</text>
</comment>
<dbReference type="InterPro" id="IPR052389">
    <property type="entry name" value="Sec_Metab_Biosynth-Assoc"/>
</dbReference>
<dbReference type="AlphaFoldDB" id="A0A263D420"/>
<dbReference type="RefSeq" id="WP_094862817.1">
    <property type="nucleotide sequence ID" value="NZ_NKYE01000006.1"/>
</dbReference>
<dbReference type="SUPFAM" id="SSF54637">
    <property type="entry name" value="Thioesterase/thiol ester dehydrase-isomerase"/>
    <property type="match status" value="2"/>
</dbReference>
<dbReference type="InterPro" id="IPR029069">
    <property type="entry name" value="HotDog_dom_sf"/>
</dbReference>
<gene>
    <name evidence="3" type="ORF">CFN78_11950</name>
</gene>
<sequence>MTSETTARGGFEFDTDTGVRPAGGGGFTATVADRWQAIGGTANGGYLLGVTVRALCRVSPLPDPLVVSAFFLRAGVAGPARIGTELVRAGRRLATVQGGLRQDGREVLRAVATFTDFDAARGPTVLRNAPPALPVPEVCVDPVAGMGLPEGSVAHRVEYRVPEVTGWWRGVPSGEPSAEFWMRFRDGRDADLPGLTMLVDAAAPAVMELGAAGSLTVELTVHLRARPAPGWLACRVSTRHVIDGYHEEDFEVWDSTGILVAQARQLALLAG</sequence>
<dbReference type="EMBL" id="NKYE01000006">
    <property type="protein sequence ID" value="OZM72959.1"/>
    <property type="molecule type" value="Genomic_DNA"/>
</dbReference>
<feature type="domain" description="Acyl-CoA thioesterase-like C-terminal" evidence="2">
    <location>
        <begin position="140"/>
        <end position="268"/>
    </location>
</feature>
<evidence type="ECO:0000259" key="2">
    <source>
        <dbReference type="Pfam" id="PF20789"/>
    </source>
</evidence>
<proteinExistence type="predicted"/>
<dbReference type="Proteomes" id="UP000242444">
    <property type="component" value="Unassembled WGS sequence"/>
</dbReference>
<accession>A0A263D420</accession>
<dbReference type="Gene3D" id="2.40.160.210">
    <property type="entry name" value="Acyl-CoA thioesterase, double hotdog domain"/>
    <property type="match status" value="1"/>
</dbReference>
<dbReference type="InterPro" id="IPR042171">
    <property type="entry name" value="Acyl-CoA_hotdog"/>
</dbReference>
<dbReference type="OrthoDB" id="5418286at2"/>
<dbReference type="InParanoid" id="A0A263D420"/>
<dbReference type="Pfam" id="PF20789">
    <property type="entry name" value="4HBT_3C"/>
    <property type="match status" value="1"/>
</dbReference>